<gene>
    <name evidence="2" type="ORF">OAUR00152_LOCUS26724</name>
</gene>
<protein>
    <submittedName>
        <fullName evidence="2">Uncharacterized protein</fullName>
    </submittedName>
</protein>
<keyword evidence="1" id="KW-1133">Transmembrane helix</keyword>
<dbReference type="EMBL" id="HBKQ01038644">
    <property type="protein sequence ID" value="CAE2260853.1"/>
    <property type="molecule type" value="Transcribed_RNA"/>
</dbReference>
<keyword evidence="1" id="KW-0472">Membrane</keyword>
<feature type="transmembrane region" description="Helical" evidence="1">
    <location>
        <begin position="148"/>
        <end position="166"/>
    </location>
</feature>
<accession>A0A7S4N216</accession>
<feature type="transmembrane region" description="Helical" evidence="1">
    <location>
        <begin position="12"/>
        <end position="32"/>
    </location>
</feature>
<reference evidence="2" key="1">
    <citation type="submission" date="2021-01" db="EMBL/GenBank/DDBJ databases">
        <authorList>
            <person name="Corre E."/>
            <person name="Pelletier E."/>
            <person name="Niang G."/>
            <person name="Scheremetjew M."/>
            <person name="Finn R."/>
            <person name="Kale V."/>
            <person name="Holt S."/>
            <person name="Cochrane G."/>
            <person name="Meng A."/>
            <person name="Brown T."/>
            <person name="Cohen L."/>
        </authorList>
    </citation>
    <scope>NUCLEOTIDE SEQUENCE</scope>
    <source>
        <strain evidence="2">Isolate 1302-5</strain>
    </source>
</reference>
<proteinExistence type="predicted"/>
<feature type="transmembrane region" description="Helical" evidence="1">
    <location>
        <begin position="224"/>
        <end position="248"/>
    </location>
</feature>
<name>A0A7S4N216_9STRA</name>
<organism evidence="2">
    <name type="scientific">Odontella aurita</name>
    <dbReference type="NCBI Taxonomy" id="265563"/>
    <lineage>
        <taxon>Eukaryota</taxon>
        <taxon>Sar</taxon>
        <taxon>Stramenopiles</taxon>
        <taxon>Ochrophyta</taxon>
        <taxon>Bacillariophyta</taxon>
        <taxon>Mediophyceae</taxon>
        <taxon>Biddulphiophycidae</taxon>
        <taxon>Eupodiscales</taxon>
        <taxon>Odontellaceae</taxon>
        <taxon>Odontella</taxon>
    </lineage>
</organism>
<sequence>MKLRLRLAKKIWFLQFGVGLLVVLLGVCRNGGDRKYIPANPAALSSPCQKAYVNVHASSQDEPGAIICCDGTHHEWSWLIGSYEGGLCVPKPKWLPFAGRLTRFPDCWLLPLIPIFLRLVATSLPGVRKQRQAQGNEGGISSPTLRRLIMYILVMNFRGWVLYLFFNEVEDFVVGKLHLDWGLGTEVGYDATVLEESCWFKKMLKPRMQDKECYGRVFDFSDHIVLFFGHILSVCLFEVLFCFLFPFWPQNKPSATISQGELLPKEPDANSMNRLRLPSNFVPALLLFGFLYLDFVTFLAAYRTSAYFHTAAEIILGFAVSLLIQIPLGYIMFFEDWERIRSFVGFSPRRDD</sequence>
<dbReference type="AlphaFoldDB" id="A0A7S4N216"/>
<feature type="transmembrane region" description="Helical" evidence="1">
    <location>
        <begin position="281"/>
        <end position="302"/>
    </location>
</feature>
<feature type="transmembrane region" description="Helical" evidence="1">
    <location>
        <begin position="314"/>
        <end position="333"/>
    </location>
</feature>
<keyword evidence="1" id="KW-0812">Transmembrane</keyword>
<evidence type="ECO:0000313" key="2">
    <source>
        <dbReference type="EMBL" id="CAE2260853.1"/>
    </source>
</evidence>
<evidence type="ECO:0000256" key="1">
    <source>
        <dbReference type="SAM" id="Phobius"/>
    </source>
</evidence>